<feature type="non-terminal residue" evidence="1">
    <location>
        <position position="152"/>
    </location>
</feature>
<proteinExistence type="predicted"/>
<protein>
    <submittedName>
        <fullName evidence="1">4157_t:CDS:1</fullName>
    </submittedName>
</protein>
<comment type="caution">
    <text evidence="1">The sequence shown here is derived from an EMBL/GenBank/DDBJ whole genome shotgun (WGS) entry which is preliminary data.</text>
</comment>
<name>A0ACA9N870_9GLOM</name>
<reference evidence="1" key="1">
    <citation type="submission" date="2021-06" db="EMBL/GenBank/DDBJ databases">
        <authorList>
            <person name="Kallberg Y."/>
            <person name="Tangrot J."/>
            <person name="Rosling A."/>
        </authorList>
    </citation>
    <scope>NUCLEOTIDE SEQUENCE</scope>
    <source>
        <strain evidence="1">28 12/20/2015</strain>
    </source>
</reference>
<sequence>MIIGADVFHPSIEDKKKGRPSVAGLVASMDQFATKYIGRYSMNEKLKNEVIEGIGSIFVDFVKVFFEKTNNKYFPEAILFYRDGVAEGQFEIIMEDEVCKILDELKNFYQSHGHKPPKLTVIIMQKRHHTRAKPKDDSNVDSKGNGNCQPGT</sequence>
<keyword evidence="2" id="KW-1185">Reference proteome</keyword>
<evidence type="ECO:0000313" key="2">
    <source>
        <dbReference type="Proteomes" id="UP000789366"/>
    </source>
</evidence>
<dbReference type="EMBL" id="CAJVPW010012422">
    <property type="protein sequence ID" value="CAG8635425.1"/>
    <property type="molecule type" value="Genomic_DNA"/>
</dbReference>
<evidence type="ECO:0000313" key="1">
    <source>
        <dbReference type="EMBL" id="CAG8635425.1"/>
    </source>
</evidence>
<organism evidence="1 2">
    <name type="scientific">Cetraspora pellucida</name>
    <dbReference type="NCBI Taxonomy" id="1433469"/>
    <lineage>
        <taxon>Eukaryota</taxon>
        <taxon>Fungi</taxon>
        <taxon>Fungi incertae sedis</taxon>
        <taxon>Mucoromycota</taxon>
        <taxon>Glomeromycotina</taxon>
        <taxon>Glomeromycetes</taxon>
        <taxon>Diversisporales</taxon>
        <taxon>Gigasporaceae</taxon>
        <taxon>Cetraspora</taxon>
    </lineage>
</organism>
<gene>
    <name evidence="1" type="ORF">SPELUC_LOCUS8365</name>
</gene>
<accession>A0ACA9N870</accession>
<dbReference type="Proteomes" id="UP000789366">
    <property type="component" value="Unassembled WGS sequence"/>
</dbReference>